<dbReference type="PIRSF" id="PIRSF000137">
    <property type="entry name" value="Alcohol_oxidase"/>
    <property type="match status" value="1"/>
</dbReference>
<keyword evidence="3" id="KW-0285">Flavoprotein</keyword>
<feature type="domain" description="Glucose-methanol-choline oxidoreductase N-terminal" evidence="4">
    <location>
        <begin position="296"/>
        <end position="310"/>
    </location>
</feature>
<dbReference type="InterPro" id="IPR007867">
    <property type="entry name" value="GMC_OxRtase_C"/>
</dbReference>
<dbReference type="AlphaFoldDB" id="A0A2X0LKD7"/>
<dbReference type="EMBL" id="FMWP01000048">
    <property type="protein sequence ID" value="SCZ93895.1"/>
    <property type="molecule type" value="Genomic_DNA"/>
</dbReference>
<dbReference type="OrthoDB" id="269227at2759"/>
<protein>
    <submittedName>
        <fullName evidence="5">BZ3500_MvSof-1268-A1-R1_Chr6-3g08962 protein</fullName>
    </submittedName>
</protein>
<dbReference type="PANTHER" id="PTHR11552:SF78">
    <property type="entry name" value="GLUCOSE-METHANOL-CHOLINE OXIDOREDUCTASE N-TERMINAL DOMAIN-CONTAINING PROTEIN"/>
    <property type="match status" value="1"/>
</dbReference>
<dbReference type="Gene3D" id="3.30.560.10">
    <property type="entry name" value="Glucose Oxidase, domain 3"/>
    <property type="match status" value="1"/>
</dbReference>
<dbReference type="PANTHER" id="PTHR11552">
    <property type="entry name" value="GLUCOSE-METHANOL-CHOLINE GMC OXIDOREDUCTASE"/>
    <property type="match status" value="1"/>
</dbReference>
<comment type="similarity">
    <text evidence="2">Belongs to the GMC oxidoreductase family.</text>
</comment>
<dbReference type="SUPFAM" id="SSF54373">
    <property type="entry name" value="FAD-linked reductases, C-terminal domain"/>
    <property type="match status" value="1"/>
</dbReference>
<reference evidence="6" key="1">
    <citation type="submission" date="2016-10" db="EMBL/GenBank/DDBJ databases">
        <authorList>
            <person name="Jeantristanb JTB J.-T."/>
            <person name="Ricardo R."/>
        </authorList>
    </citation>
    <scope>NUCLEOTIDE SEQUENCE [LARGE SCALE GENOMIC DNA]</scope>
</reference>
<name>A0A2X0LKD7_9BASI</name>
<accession>A0A2X0LKD7</accession>
<proteinExistence type="inferred from homology"/>
<evidence type="ECO:0000259" key="4">
    <source>
        <dbReference type="PROSITE" id="PS00624"/>
    </source>
</evidence>
<dbReference type="InterPro" id="IPR012132">
    <property type="entry name" value="GMC_OxRdtase"/>
</dbReference>
<feature type="binding site" evidence="3">
    <location>
        <begin position="560"/>
        <end position="561"/>
    </location>
    <ligand>
        <name>FAD</name>
        <dbReference type="ChEBI" id="CHEBI:57692"/>
    </ligand>
</feature>
<dbReference type="GO" id="GO:0050660">
    <property type="term" value="F:flavin adenine dinucleotide binding"/>
    <property type="evidence" value="ECO:0007669"/>
    <property type="project" value="InterPro"/>
</dbReference>
<evidence type="ECO:0000256" key="3">
    <source>
        <dbReference type="PIRSR" id="PIRSR000137-2"/>
    </source>
</evidence>
<evidence type="ECO:0000256" key="1">
    <source>
        <dbReference type="ARBA" id="ARBA00001974"/>
    </source>
</evidence>
<keyword evidence="3" id="KW-0274">FAD</keyword>
<evidence type="ECO:0000256" key="2">
    <source>
        <dbReference type="ARBA" id="ARBA00010790"/>
    </source>
</evidence>
<organism evidence="5 6">
    <name type="scientific">Microbotryum saponariae</name>
    <dbReference type="NCBI Taxonomy" id="289078"/>
    <lineage>
        <taxon>Eukaryota</taxon>
        <taxon>Fungi</taxon>
        <taxon>Dikarya</taxon>
        <taxon>Basidiomycota</taxon>
        <taxon>Pucciniomycotina</taxon>
        <taxon>Microbotryomycetes</taxon>
        <taxon>Microbotryales</taxon>
        <taxon>Microbotryaceae</taxon>
        <taxon>Microbotryum</taxon>
    </lineage>
</organism>
<evidence type="ECO:0000313" key="5">
    <source>
        <dbReference type="EMBL" id="SCZ93895.1"/>
    </source>
</evidence>
<dbReference type="InterPro" id="IPR000172">
    <property type="entry name" value="GMC_OxRdtase_N"/>
</dbReference>
<dbReference type="SUPFAM" id="SSF51905">
    <property type="entry name" value="FAD/NAD(P)-binding domain"/>
    <property type="match status" value="1"/>
</dbReference>
<dbReference type="Pfam" id="PF00732">
    <property type="entry name" value="GMC_oxred_N"/>
    <property type="match status" value="1"/>
</dbReference>
<dbReference type="Pfam" id="PF05199">
    <property type="entry name" value="GMC_oxred_C"/>
    <property type="match status" value="1"/>
</dbReference>
<sequence length="652" mass="70783">MTAEPNKQTLPDEVDVIVVGGGSAGCVVAGRLAQASPELTIALIEHGINNDKVIDSHQPGYYPRHIASTSTNATFYQTVPDDETNGRAVVVAAGGLLGGGSSINFQLYTRASASDYDDWNTEGWAFKDLLPLACKTETNTLQDQDWEVHGRNGPLGVSYGGSESALGEEWIKAAAECWPELPFTYDAQDFKTGHAVEPVSKSVSKSGKWINQKGHRSDVAHGFIHPILESHPNFKLITEHKTIRVVFDESGDEPRAIGVEVCFNPLARKAIDPENPPKVKSPKIIKAKKYVVLSAGALSTPAILERSGVGKPDVLKEAGVEKVVSELNGVGENYNDHQLASAIYVLADEADTLCELLRGTPEVVEAESALWANGGAGRIATNGIDAAVKLRPSDEEAKKMGPDFQKRWEDKLRDAKDKTVMSVLVGTFLGGHDNLPPKDKYAMICQFDNHRGDRSRGSVHINSSDPFAMPTFDAAFLRDPADLPVHVWAYKRLREIIRRMPSYRGEFAPTSPAFPEGEARCLSKEEAAKLVGKRLDDIVYTAEDDKAIEDWVRNNIGSTWHSMSTCSMKPRNQDGVVDARLNVYGTKGLKVCDLSIAPSNLGTNTYSVSAITADTRDETTLIGLEIFLFSQAALTIGEKGAVLLGEDLGIKV</sequence>
<dbReference type="PROSITE" id="PS00624">
    <property type="entry name" value="GMC_OXRED_2"/>
    <property type="match status" value="1"/>
</dbReference>
<gene>
    <name evidence="5" type="ORF">BZ3500_MVSOF-1268-A1-R1_CHR6-3G08962</name>
</gene>
<comment type="cofactor">
    <cofactor evidence="1 3">
        <name>FAD</name>
        <dbReference type="ChEBI" id="CHEBI:57692"/>
    </cofactor>
</comment>
<dbReference type="Proteomes" id="UP000249723">
    <property type="component" value="Unassembled WGS sequence"/>
</dbReference>
<evidence type="ECO:0000313" key="6">
    <source>
        <dbReference type="Proteomes" id="UP000249723"/>
    </source>
</evidence>
<dbReference type="STRING" id="289078.A0A2X0LKD7"/>
<keyword evidence="6" id="KW-1185">Reference proteome</keyword>
<dbReference type="InterPro" id="IPR036188">
    <property type="entry name" value="FAD/NAD-bd_sf"/>
</dbReference>
<dbReference type="GO" id="GO:0016614">
    <property type="term" value="F:oxidoreductase activity, acting on CH-OH group of donors"/>
    <property type="evidence" value="ECO:0007669"/>
    <property type="project" value="InterPro"/>
</dbReference>
<dbReference type="PROSITE" id="PS51257">
    <property type="entry name" value="PROKAR_LIPOPROTEIN"/>
    <property type="match status" value="1"/>
</dbReference>
<dbReference type="Gene3D" id="3.50.50.60">
    <property type="entry name" value="FAD/NAD(P)-binding domain"/>
    <property type="match status" value="1"/>
</dbReference>